<gene>
    <name evidence="7" type="ORF">H8696_10620</name>
</gene>
<keyword evidence="8" id="KW-1185">Reference proteome</keyword>
<organism evidence="7 8">
    <name type="scientific">Gehongia tenuis</name>
    <dbReference type="NCBI Taxonomy" id="2763655"/>
    <lineage>
        <taxon>Bacteria</taxon>
        <taxon>Bacillati</taxon>
        <taxon>Bacillota</taxon>
        <taxon>Clostridia</taxon>
        <taxon>Christensenellales</taxon>
        <taxon>Christensenellaceae</taxon>
        <taxon>Gehongia</taxon>
    </lineage>
</organism>
<dbReference type="Pfam" id="PF00155">
    <property type="entry name" value="Aminotran_1_2"/>
    <property type="match status" value="1"/>
</dbReference>
<dbReference type="EC" id="4.4.1.13" evidence="2"/>
<keyword evidence="3" id="KW-0663">Pyridoxal phosphate</keyword>
<reference evidence="7" key="1">
    <citation type="submission" date="2020-08" db="EMBL/GenBank/DDBJ databases">
        <title>Genome public.</title>
        <authorList>
            <person name="Liu C."/>
            <person name="Sun Q."/>
        </authorList>
    </citation>
    <scope>NUCLEOTIDE SEQUENCE</scope>
    <source>
        <strain evidence="7">NSJ-53</strain>
    </source>
</reference>
<dbReference type="InterPro" id="IPR015421">
    <property type="entry name" value="PyrdxlP-dep_Trfase_major"/>
</dbReference>
<protein>
    <recommendedName>
        <fullName evidence="2">cysteine-S-conjugate beta-lyase</fullName>
        <ecNumber evidence="2">4.4.1.13</ecNumber>
    </recommendedName>
</protein>
<sequence length="395" mass="44813">MDMDLMESFDLLVPREGTNSIKWDNRKKAFGRSGVLPMGVADMDFPAPKPIIDAIKKRADTGLLGYEMEDPASLRAAASWQKRRNDFDVDVELMRGVPSVMPGVLAALMALGNPGDSVVIQPPVYPHFYRAVKDAGMKVMENPLLETEDGFVMDYEDLEACFKKGAKLLLFCSPHNPTGRVWKREELEKMLKVCEAYDVKIISDEIHSDLIYEGHRHVPLLSLPDAHARALSFHAISKTFNVPSLHQSYVIAKDERMLAPFEKMQQRLHLYGLSPFGQVAQIAAYEECEPWLDALMAYLTRNRDRAMKFLEGHLPRIKAYTPESTYLLWMDMSKYNKDEKTMVKALVREGNLGIMKGSEFGREGGFRMNFGCPAFLLNDGLKRLETAMKALRHMD</sequence>
<evidence type="ECO:0000313" key="8">
    <source>
        <dbReference type="Proteomes" id="UP000623172"/>
    </source>
</evidence>
<dbReference type="PANTHER" id="PTHR43525">
    <property type="entry name" value="PROTEIN MALY"/>
    <property type="match status" value="1"/>
</dbReference>
<dbReference type="InterPro" id="IPR004839">
    <property type="entry name" value="Aminotransferase_I/II_large"/>
</dbReference>
<dbReference type="CDD" id="cd00609">
    <property type="entry name" value="AAT_like"/>
    <property type="match status" value="1"/>
</dbReference>
<dbReference type="Gene3D" id="3.40.640.10">
    <property type="entry name" value="Type I PLP-dependent aspartate aminotransferase-like (Major domain)"/>
    <property type="match status" value="1"/>
</dbReference>
<dbReference type="InterPro" id="IPR051798">
    <property type="entry name" value="Class-II_PLP-Dep_Aminotrans"/>
</dbReference>
<accession>A0A926D6F0</accession>
<dbReference type="RefSeq" id="WP_249317409.1">
    <property type="nucleotide sequence ID" value="NZ_JACRSR010000006.1"/>
</dbReference>
<dbReference type="InterPro" id="IPR015424">
    <property type="entry name" value="PyrdxlP-dep_Trfase"/>
</dbReference>
<keyword evidence="7" id="KW-0808">Transferase</keyword>
<dbReference type="GO" id="GO:0047804">
    <property type="term" value="F:cysteine-S-conjugate beta-lyase activity"/>
    <property type="evidence" value="ECO:0007669"/>
    <property type="project" value="UniProtKB-EC"/>
</dbReference>
<evidence type="ECO:0000256" key="3">
    <source>
        <dbReference type="ARBA" id="ARBA00022898"/>
    </source>
</evidence>
<dbReference type="GO" id="GO:0008483">
    <property type="term" value="F:transaminase activity"/>
    <property type="evidence" value="ECO:0007669"/>
    <property type="project" value="UniProtKB-KW"/>
</dbReference>
<evidence type="ECO:0000256" key="4">
    <source>
        <dbReference type="ARBA" id="ARBA00023239"/>
    </source>
</evidence>
<dbReference type="Proteomes" id="UP000623172">
    <property type="component" value="Unassembled WGS sequence"/>
</dbReference>
<dbReference type="GO" id="GO:0030170">
    <property type="term" value="F:pyridoxal phosphate binding"/>
    <property type="evidence" value="ECO:0007669"/>
    <property type="project" value="InterPro"/>
</dbReference>
<dbReference type="SUPFAM" id="SSF53383">
    <property type="entry name" value="PLP-dependent transferases"/>
    <property type="match status" value="1"/>
</dbReference>
<dbReference type="NCBIfam" id="TIGR04350">
    <property type="entry name" value="C_S_lyase_PatB"/>
    <property type="match status" value="1"/>
</dbReference>
<dbReference type="AlphaFoldDB" id="A0A926D6F0"/>
<dbReference type="PANTHER" id="PTHR43525:SF1">
    <property type="entry name" value="PROTEIN MALY"/>
    <property type="match status" value="1"/>
</dbReference>
<dbReference type="EMBL" id="JACRSR010000006">
    <property type="protein sequence ID" value="MBC8532297.1"/>
    <property type="molecule type" value="Genomic_DNA"/>
</dbReference>
<proteinExistence type="inferred from homology"/>
<evidence type="ECO:0000256" key="5">
    <source>
        <dbReference type="ARBA" id="ARBA00037974"/>
    </source>
</evidence>
<name>A0A926D6F0_9FIRM</name>
<dbReference type="Gene3D" id="3.90.1150.10">
    <property type="entry name" value="Aspartate Aminotransferase, domain 1"/>
    <property type="match status" value="1"/>
</dbReference>
<keyword evidence="7" id="KW-0032">Aminotransferase</keyword>
<comment type="caution">
    <text evidence="7">The sequence shown here is derived from an EMBL/GenBank/DDBJ whole genome shotgun (WGS) entry which is preliminary data.</text>
</comment>
<evidence type="ECO:0000256" key="2">
    <source>
        <dbReference type="ARBA" id="ARBA00012224"/>
    </source>
</evidence>
<dbReference type="InterPro" id="IPR027619">
    <property type="entry name" value="C-S_lyase_PatB-like"/>
</dbReference>
<evidence type="ECO:0000256" key="1">
    <source>
        <dbReference type="ARBA" id="ARBA00001933"/>
    </source>
</evidence>
<comment type="similarity">
    <text evidence="5">Belongs to the class-II pyridoxal-phosphate-dependent aminotransferase family. MalY/PatB cystathionine beta-lyase subfamily.</text>
</comment>
<evidence type="ECO:0000259" key="6">
    <source>
        <dbReference type="Pfam" id="PF00155"/>
    </source>
</evidence>
<comment type="cofactor">
    <cofactor evidence="1">
        <name>pyridoxal 5'-phosphate</name>
        <dbReference type="ChEBI" id="CHEBI:597326"/>
    </cofactor>
</comment>
<keyword evidence="4" id="KW-0456">Lyase</keyword>
<dbReference type="InterPro" id="IPR015422">
    <property type="entry name" value="PyrdxlP-dep_Trfase_small"/>
</dbReference>
<evidence type="ECO:0000313" key="7">
    <source>
        <dbReference type="EMBL" id="MBC8532297.1"/>
    </source>
</evidence>
<feature type="domain" description="Aminotransferase class I/classII large" evidence="6">
    <location>
        <begin position="35"/>
        <end position="374"/>
    </location>
</feature>